<gene>
    <name evidence="1" type="ORF">CHF27_010740</name>
</gene>
<dbReference type="RefSeq" id="WP_095405798.1">
    <property type="nucleotide sequence ID" value="NZ_NOJZ02000022.1"/>
</dbReference>
<evidence type="ECO:0000313" key="1">
    <source>
        <dbReference type="EMBL" id="RDY22974.1"/>
    </source>
</evidence>
<evidence type="ECO:0008006" key="3">
    <source>
        <dbReference type="Google" id="ProtNLM"/>
    </source>
</evidence>
<protein>
    <recommendedName>
        <fullName evidence="3">NTP pyrophosphohydrolase MazG putative catalytic core domain-containing protein</fullName>
    </recommendedName>
</protein>
<dbReference type="InterPro" id="IPR044548">
    <property type="entry name" value="AF0060_NTP-PPase_MazG-like"/>
</dbReference>
<dbReference type="SUPFAM" id="SSF101386">
    <property type="entry name" value="all-alpha NTP pyrophosphatases"/>
    <property type="match status" value="1"/>
</dbReference>
<dbReference type="Proteomes" id="UP000243494">
    <property type="component" value="Unassembled WGS sequence"/>
</dbReference>
<proteinExistence type="predicted"/>
<dbReference type="OrthoDB" id="1755031at2"/>
<dbReference type="CDD" id="cd11533">
    <property type="entry name" value="NTP-PPase_Af0060_like"/>
    <property type="match status" value="1"/>
</dbReference>
<reference evidence="1 2" key="1">
    <citation type="journal article" date="2017" name="Genome Announc.">
        <title>Draft Genome Sequence of Romboutsia maritimum sp. nov. Strain CCRI-22766(T), Isolated from Coastal Estuarine Mud.</title>
        <authorList>
            <person name="Maheux A.F."/>
            <person name="Boudreau D.K."/>
            <person name="Berube E."/>
            <person name="Boissinot M."/>
            <person name="Raymond F."/>
            <person name="Brodeur S."/>
            <person name="Corbeil J."/>
            <person name="Brightwell G."/>
            <person name="Broda D."/>
            <person name="Omar R.F."/>
            <person name="Bergeron M.G."/>
        </authorList>
    </citation>
    <scope>NUCLEOTIDE SEQUENCE [LARGE SCALE GENOMIC DNA]</scope>
    <source>
        <strain evidence="1 2">CCRI-22766</strain>
    </source>
</reference>
<dbReference type="Gene3D" id="1.10.287.1080">
    <property type="entry name" value="MazG-like"/>
    <property type="match status" value="1"/>
</dbReference>
<dbReference type="EMBL" id="NOJZ02000022">
    <property type="protein sequence ID" value="RDY22974.1"/>
    <property type="molecule type" value="Genomic_DNA"/>
</dbReference>
<evidence type="ECO:0000313" key="2">
    <source>
        <dbReference type="Proteomes" id="UP000243494"/>
    </source>
</evidence>
<name>A0A371IR80_9FIRM</name>
<organism evidence="1 2">
    <name type="scientific">Romboutsia maritimum</name>
    <dbReference type="NCBI Taxonomy" id="2020948"/>
    <lineage>
        <taxon>Bacteria</taxon>
        <taxon>Bacillati</taxon>
        <taxon>Bacillota</taxon>
        <taxon>Clostridia</taxon>
        <taxon>Peptostreptococcales</taxon>
        <taxon>Peptostreptococcaceae</taxon>
        <taxon>Romboutsia</taxon>
    </lineage>
</organism>
<keyword evidence="2" id="KW-1185">Reference proteome</keyword>
<sequence length="95" mass="10837">MIDFNVIKKLTALDSKTLIERALKLSEENGEVSEAILSYVKANGCEYKNKTKEDVIEECLDVIIVASSIISQVNDNVDVEHIYKCKLKKWEEKCK</sequence>
<comment type="caution">
    <text evidence="1">The sequence shown here is derived from an EMBL/GenBank/DDBJ whole genome shotgun (WGS) entry which is preliminary data.</text>
</comment>
<dbReference type="AlphaFoldDB" id="A0A371IR80"/>
<accession>A0A371IR80</accession>